<evidence type="ECO:0000313" key="1">
    <source>
        <dbReference type="EMBL" id="KAK1411271.1"/>
    </source>
</evidence>
<protein>
    <submittedName>
        <fullName evidence="1">Uncharacterized protein</fullName>
    </submittedName>
</protein>
<proteinExistence type="predicted"/>
<evidence type="ECO:0000313" key="2">
    <source>
        <dbReference type="Proteomes" id="UP001229421"/>
    </source>
</evidence>
<dbReference type="AlphaFoldDB" id="A0AAD8NK57"/>
<name>A0AAD8NK57_TARER</name>
<dbReference type="EMBL" id="JAUHHV010000010">
    <property type="protein sequence ID" value="KAK1411271.1"/>
    <property type="molecule type" value="Genomic_DNA"/>
</dbReference>
<comment type="caution">
    <text evidence="1">The sequence shown here is derived from an EMBL/GenBank/DDBJ whole genome shotgun (WGS) entry which is preliminary data.</text>
</comment>
<reference evidence="1" key="1">
    <citation type="journal article" date="2023" name="bioRxiv">
        <title>Improved chromosome-level genome assembly for marigold (Tagetes erecta).</title>
        <authorList>
            <person name="Jiang F."/>
            <person name="Yuan L."/>
            <person name="Wang S."/>
            <person name="Wang H."/>
            <person name="Xu D."/>
            <person name="Wang A."/>
            <person name="Fan W."/>
        </authorList>
    </citation>
    <scope>NUCLEOTIDE SEQUENCE</scope>
    <source>
        <strain evidence="1">WSJ</strain>
        <tissue evidence="1">Leaf</tissue>
    </source>
</reference>
<dbReference type="Proteomes" id="UP001229421">
    <property type="component" value="Unassembled WGS sequence"/>
</dbReference>
<organism evidence="1 2">
    <name type="scientific">Tagetes erecta</name>
    <name type="common">African marigold</name>
    <dbReference type="NCBI Taxonomy" id="13708"/>
    <lineage>
        <taxon>Eukaryota</taxon>
        <taxon>Viridiplantae</taxon>
        <taxon>Streptophyta</taxon>
        <taxon>Embryophyta</taxon>
        <taxon>Tracheophyta</taxon>
        <taxon>Spermatophyta</taxon>
        <taxon>Magnoliopsida</taxon>
        <taxon>eudicotyledons</taxon>
        <taxon>Gunneridae</taxon>
        <taxon>Pentapetalae</taxon>
        <taxon>asterids</taxon>
        <taxon>campanulids</taxon>
        <taxon>Asterales</taxon>
        <taxon>Asteraceae</taxon>
        <taxon>Asteroideae</taxon>
        <taxon>Heliantheae alliance</taxon>
        <taxon>Tageteae</taxon>
        <taxon>Tagetes</taxon>
    </lineage>
</organism>
<accession>A0AAD8NK57</accession>
<gene>
    <name evidence="1" type="ORF">QVD17_37818</name>
</gene>
<keyword evidence="2" id="KW-1185">Reference proteome</keyword>
<sequence length="92" mass="9651">MVVVTGVTGKSPELVVVTGVGGGEGVLQVLQSVCVRGCSSLSPSSCSPASFLLQFKPKSKPNHNHIHNQEHDQITTLCLKIVAVDTVNRGLD</sequence>